<accession>A0A2W5NEP0</accession>
<gene>
    <name evidence="2" type="ORF">DI555_19885</name>
</gene>
<feature type="signal peptide" evidence="1">
    <location>
        <begin position="1"/>
        <end position="23"/>
    </location>
</feature>
<sequence>MPAACLLAAGLLALLLSSIWSNATDDKFVVVTPPGWTQGRTIALVRSVNGTLVRGGNFGNVVFASSTDAAFPARLRAAGAWLVEPAPLAPGCSETVEALS</sequence>
<organism evidence="2 3">
    <name type="scientific">Novosphingobium pentaromativorans</name>
    <dbReference type="NCBI Taxonomy" id="205844"/>
    <lineage>
        <taxon>Bacteria</taxon>
        <taxon>Pseudomonadati</taxon>
        <taxon>Pseudomonadota</taxon>
        <taxon>Alphaproteobacteria</taxon>
        <taxon>Sphingomonadales</taxon>
        <taxon>Sphingomonadaceae</taxon>
        <taxon>Novosphingobium</taxon>
    </lineage>
</organism>
<dbReference type="EMBL" id="QFPX01000022">
    <property type="protein sequence ID" value="PZQ51952.1"/>
    <property type="molecule type" value="Genomic_DNA"/>
</dbReference>
<reference evidence="2 3" key="1">
    <citation type="submission" date="2017-08" db="EMBL/GenBank/DDBJ databases">
        <title>Infants hospitalized years apart are colonized by the same room-sourced microbial strains.</title>
        <authorList>
            <person name="Brooks B."/>
            <person name="Olm M.R."/>
            <person name="Firek B.A."/>
            <person name="Baker R."/>
            <person name="Thomas B.C."/>
            <person name="Morowitz M.J."/>
            <person name="Banfield J.F."/>
        </authorList>
    </citation>
    <scope>NUCLEOTIDE SEQUENCE [LARGE SCALE GENOMIC DNA]</scope>
    <source>
        <strain evidence="2">S2_005_002_R2_33</strain>
    </source>
</reference>
<keyword evidence="1" id="KW-0732">Signal</keyword>
<protein>
    <submittedName>
        <fullName evidence="2">Uncharacterized protein</fullName>
    </submittedName>
</protein>
<evidence type="ECO:0000313" key="3">
    <source>
        <dbReference type="Proteomes" id="UP000249082"/>
    </source>
</evidence>
<name>A0A2W5NEP0_9SPHN</name>
<evidence type="ECO:0000313" key="2">
    <source>
        <dbReference type="EMBL" id="PZQ51952.1"/>
    </source>
</evidence>
<dbReference type="Proteomes" id="UP000249082">
    <property type="component" value="Unassembled WGS sequence"/>
</dbReference>
<evidence type="ECO:0000256" key="1">
    <source>
        <dbReference type="SAM" id="SignalP"/>
    </source>
</evidence>
<comment type="caution">
    <text evidence="2">The sequence shown here is derived from an EMBL/GenBank/DDBJ whole genome shotgun (WGS) entry which is preliminary data.</text>
</comment>
<feature type="chain" id="PRO_5015940726" evidence="1">
    <location>
        <begin position="24"/>
        <end position="100"/>
    </location>
</feature>
<proteinExistence type="predicted"/>
<dbReference type="AlphaFoldDB" id="A0A2W5NEP0"/>